<dbReference type="SMART" id="SM00559">
    <property type="entry name" value="Ku78"/>
    <property type="match status" value="1"/>
</dbReference>
<dbReference type="AlphaFoldDB" id="A0A875S6D3"/>
<evidence type="ECO:0000256" key="10">
    <source>
        <dbReference type="ARBA" id="ARBA00022840"/>
    </source>
</evidence>
<dbReference type="GO" id="GO:0000781">
    <property type="term" value="C:chromosome, telomeric region"/>
    <property type="evidence" value="ECO:0007669"/>
    <property type="project" value="UniProtKB-SubCell"/>
</dbReference>
<keyword evidence="15" id="KW-0539">Nucleus</keyword>
<dbReference type="GO" id="GO:0006303">
    <property type="term" value="P:double-strand break repair via nonhomologous end joining"/>
    <property type="evidence" value="ECO:0007669"/>
    <property type="project" value="InterPro"/>
</dbReference>
<reference evidence="18" key="1">
    <citation type="submission" date="2020-10" db="EMBL/GenBank/DDBJ databases">
        <authorList>
            <person name="Roach M.J.R."/>
        </authorList>
    </citation>
    <scope>NUCLEOTIDE SEQUENCE</scope>
    <source>
        <strain evidence="18">CBS 1945</strain>
    </source>
</reference>
<dbReference type="RefSeq" id="XP_038780461.1">
    <property type="nucleotide sequence ID" value="XM_038924533.1"/>
</dbReference>
<keyword evidence="9" id="KW-0347">Helicase</keyword>
<proteinExistence type="inferred from homology"/>
<evidence type="ECO:0000256" key="1">
    <source>
        <dbReference type="ARBA" id="ARBA00004123"/>
    </source>
</evidence>
<dbReference type="GO" id="GO:0000723">
    <property type="term" value="P:telomere maintenance"/>
    <property type="evidence" value="ECO:0007669"/>
    <property type="project" value="InterPro"/>
</dbReference>
<dbReference type="InterPro" id="IPR016194">
    <property type="entry name" value="SPOC-like_C_dom_sf"/>
</dbReference>
<keyword evidence="19" id="KW-1185">Reference proteome</keyword>
<dbReference type="Proteomes" id="UP000662931">
    <property type="component" value="Chromosome 4"/>
</dbReference>
<evidence type="ECO:0000256" key="9">
    <source>
        <dbReference type="ARBA" id="ARBA00022806"/>
    </source>
</evidence>
<evidence type="ECO:0000256" key="8">
    <source>
        <dbReference type="ARBA" id="ARBA00022801"/>
    </source>
</evidence>
<evidence type="ECO:0000256" key="3">
    <source>
        <dbReference type="ARBA" id="ARBA00005240"/>
    </source>
</evidence>
<evidence type="ECO:0000256" key="13">
    <source>
        <dbReference type="ARBA" id="ARBA00023172"/>
    </source>
</evidence>
<dbReference type="GO" id="GO:0003684">
    <property type="term" value="F:damaged DNA binding"/>
    <property type="evidence" value="ECO:0007669"/>
    <property type="project" value="InterPro"/>
</dbReference>
<dbReference type="PANTHER" id="PTHR12604">
    <property type="entry name" value="KU AUTOANTIGEN DNA HELICASE"/>
    <property type="match status" value="1"/>
</dbReference>
<evidence type="ECO:0000259" key="17">
    <source>
        <dbReference type="SMART" id="SM00559"/>
    </source>
</evidence>
<dbReference type="EMBL" id="CP064815">
    <property type="protein sequence ID" value="QPG76896.1"/>
    <property type="molecule type" value="Genomic_DNA"/>
</dbReference>
<dbReference type="Gene3D" id="2.40.290.10">
    <property type="match status" value="1"/>
</dbReference>
<organism evidence="18 19">
    <name type="scientific">Eeniella nana</name>
    <name type="common">Yeast</name>
    <name type="synonym">Brettanomyces nanus</name>
    <dbReference type="NCBI Taxonomy" id="13502"/>
    <lineage>
        <taxon>Eukaryota</taxon>
        <taxon>Fungi</taxon>
        <taxon>Dikarya</taxon>
        <taxon>Ascomycota</taxon>
        <taxon>Saccharomycotina</taxon>
        <taxon>Pichiomycetes</taxon>
        <taxon>Pichiales</taxon>
        <taxon>Pichiaceae</taxon>
        <taxon>Brettanomyces</taxon>
    </lineage>
</organism>
<protein>
    <recommendedName>
        <fullName evidence="4">DNA helicase</fullName>
        <ecNumber evidence="4">3.6.4.12</ecNumber>
    </recommendedName>
</protein>
<feature type="region of interest" description="Disordered" evidence="16">
    <location>
        <begin position="570"/>
        <end position="591"/>
    </location>
</feature>
<dbReference type="PIRSF" id="PIRSF003033">
    <property type="entry name" value="Ku70"/>
    <property type="match status" value="1"/>
</dbReference>
<evidence type="ECO:0000256" key="11">
    <source>
        <dbReference type="ARBA" id="ARBA00022895"/>
    </source>
</evidence>
<evidence type="ECO:0000256" key="12">
    <source>
        <dbReference type="ARBA" id="ARBA00023125"/>
    </source>
</evidence>
<keyword evidence="6" id="KW-0547">Nucleotide-binding</keyword>
<evidence type="ECO:0000256" key="6">
    <source>
        <dbReference type="ARBA" id="ARBA00022741"/>
    </source>
</evidence>
<dbReference type="GO" id="GO:0003690">
    <property type="term" value="F:double-stranded DNA binding"/>
    <property type="evidence" value="ECO:0007669"/>
    <property type="project" value="TreeGrafter"/>
</dbReference>
<evidence type="ECO:0000256" key="7">
    <source>
        <dbReference type="ARBA" id="ARBA00022763"/>
    </source>
</evidence>
<dbReference type="GO" id="GO:0006310">
    <property type="term" value="P:DNA recombination"/>
    <property type="evidence" value="ECO:0007669"/>
    <property type="project" value="UniProtKB-KW"/>
</dbReference>
<comment type="subcellular location">
    <subcellularLocation>
        <location evidence="2">Chromosome</location>
        <location evidence="2">Telomere</location>
    </subcellularLocation>
    <subcellularLocation>
        <location evidence="1">Nucleus</location>
    </subcellularLocation>
</comment>
<name>A0A875S6D3_EENNA</name>
<dbReference type="InterPro" id="IPR006164">
    <property type="entry name" value="DNA_bd_Ku70/Ku80"/>
</dbReference>
<dbReference type="GO" id="GO:0005524">
    <property type="term" value="F:ATP binding"/>
    <property type="evidence" value="ECO:0007669"/>
    <property type="project" value="UniProtKB-KW"/>
</dbReference>
<dbReference type="KEGG" id="bnn:FOA43_004290"/>
<keyword evidence="5" id="KW-0158">Chromosome</keyword>
<dbReference type="OrthoDB" id="3249161at2759"/>
<sequence>MSSFYGDSDLTDDGEIFDIHQGIIFAIHLTPTMYSSIPIIFSNLLSLIHDLAKTMPNTGIGCYLFNCSNKATDETGGNGDQNASDWRRQLFSDRKGIYPVFRLNDINSSQLKRVNNLLQQSKGEDIIKLFKLLSEDPVTNNGQQLSWMLNQCQDDFTYIPKFVKRYSARRVFLFTDCDKPFNGSTSMRTTLQHNIHDLNAAKIGIIPFLMARGDGSDEQFNLKEYKILLEVGENGNLVDEENSKSRVNQIALKKIQEKISKTKEIKRTAFSCPLRINDQLTISIKGYSMFNEVKLRMMDSFYDDEGTYKLVHTKTYKLSKETGETTKENEVVRAFHVGDQYFNMDKSYYERLLRFGEKEKPILKVLGFRKTEYFNPSYTIGTAVFIAPDDNGDYTHSRRAFSALYQSMIRKRKMCLVWGMPRKMSYPSLYYMIPTDESLGFKTNVENYPQGFAMIQIPDRDQIRMLPNYVTETLQPTRIMEPNLFDSIVNELQSGFKSLENPQLSWYFKVFEDYLLQREVEGPEIKVESAVSEVVDKQKQMNKIDELKLKIMKLRLEPSANVKAMKNQLNRMSNSENLHPKEDREADLPPSKRTKLLTDELVIKAWKLRELNKFNAQQLRVYVNSKPNLIERSNTKDEMIRNIEEYLNRVVTSRE</sequence>
<dbReference type="GO" id="GO:0003678">
    <property type="term" value="F:DNA helicase activity"/>
    <property type="evidence" value="ECO:0007669"/>
    <property type="project" value="UniProtKB-EC"/>
</dbReference>
<evidence type="ECO:0000313" key="18">
    <source>
        <dbReference type="EMBL" id="QPG76896.1"/>
    </source>
</evidence>
<feature type="compositionally biased region" description="Basic and acidic residues" evidence="16">
    <location>
        <begin position="578"/>
        <end position="587"/>
    </location>
</feature>
<dbReference type="GO" id="GO:0042162">
    <property type="term" value="F:telomeric DNA binding"/>
    <property type="evidence" value="ECO:0007669"/>
    <property type="project" value="InterPro"/>
</dbReference>
<keyword evidence="10" id="KW-0067">ATP-binding</keyword>
<evidence type="ECO:0000313" key="19">
    <source>
        <dbReference type="Proteomes" id="UP000662931"/>
    </source>
</evidence>
<dbReference type="GO" id="GO:0016787">
    <property type="term" value="F:hydrolase activity"/>
    <property type="evidence" value="ECO:0007669"/>
    <property type="project" value="UniProtKB-KW"/>
</dbReference>
<evidence type="ECO:0000256" key="15">
    <source>
        <dbReference type="ARBA" id="ARBA00023242"/>
    </source>
</evidence>
<keyword evidence="11" id="KW-0779">Telomere</keyword>
<dbReference type="Gene3D" id="3.40.50.410">
    <property type="entry name" value="von Willebrand factor, type A domain"/>
    <property type="match status" value="1"/>
</dbReference>
<feature type="domain" description="Ku" evidence="17">
    <location>
        <begin position="323"/>
        <end position="474"/>
    </location>
</feature>
<evidence type="ECO:0000256" key="2">
    <source>
        <dbReference type="ARBA" id="ARBA00004574"/>
    </source>
</evidence>
<dbReference type="GeneID" id="62197690"/>
<comment type="similarity">
    <text evidence="3">Belongs to the ku70 family.</text>
</comment>
<evidence type="ECO:0000256" key="14">
    <source>
        <dbReference type="ARBA" id="ARBA00023204"/>
    </source>
</evidence>
<dbReference type="InterPro" id="IPR005161">
    <property type="entry name" value="Ku_N"/>
</dbReference>
<dbReference type="Pfam" id="PF02735">
    <property type="entry name" value="Ku"/>
    <property type="match status" value="1"/>
</dbReference>
<dbReference type="InterPro" id="IPR006165">
    <property type="entry name" value="Ku70"/>
</dbReference>
<dbReference type="InterPro" id="IPR036465">
    <property type="entry name" value="vWFA_dom_sf"/>
</dbReference>
<keyword evidence="14" id="KW-0234">DNA repair</keyword>
<dbReference type="Pfam" id="PF03731">
    <property type="entry name" value="Ku_N"/>
    <property type="match status" value="1"/>
</dbReference>
<dbReference type="SUPFAM" id="SSF100939">
    <property type="entry name" value="SPOC domain-like"/>
    <property type="match status" value="1"/>
</dbReference>
<gene>
    <name evidence="18" type="ORF">FOA43_004290</name>
</gene>
<keyword evidence="12" id="KW-0238">DNA-binding</keyword>
<evidence type="ECO:0000256" key="16">
    <source>
        <dbReference type="SAM" id="MobiDB-lite"/>
    </source>
</evidence>
<keyword evidence="8" id="KW-0378">Hydrolase</keyword>
<keyword evidence="7" id="KW-0227">DNA damage</keyword>
<evidence type="ECO:0000256" key="5">
    <source>
        <dbReference type="ARBA" id="ARBA00022454"/>
    </source>
</evidence>
<keyword evidence="13" id="KW-0233">DNA recombination</keyword>
<dbReference type="EC" id="3.6.4.12" evidence="4"/>
<accession>A0A875S6D3</accession>
<dbReference type="SUPFAM" id="SSF53300">
    <property type="entry name" value="vWA-like"/>
    <property type="match status" value="1"/>
</dbReference>
<dbReference type="PANTHER" id="PTHR12604:SF2">
    <property type="entry name" value="X-RAY REPAIR CROSS-COMPLEMENTING PROTEIN 6"/>
    <property type="match status" value="1"/>
</dbReference>
<dbReference type="GO" id="GO:0043564">
    <property type="term" value="C:Ku70:Ku80 complex"/>
    <property type="evidence" value="ECO:0007669"/>
    <property type="project" value="InterPro"/>
</dbReference>
<evidence type="ECO:0000256" key="4">
    <source>
        <dbReference type="ARBA" id="ARBA00012551"/>
    </source>
</evidence>